<dbReference type="PANTHER" id="PTHR42840">
    <property type="entry name" value="NAD(P)-BINDING ROSSMANN-FOLD SUPERFAMILY PROTEIN-RELATED"/>
    <property type="match status" value="1"/>
</dbReference>
<evidence type="ECO:0000259" key="4">
    <source>
        <dbReference type="Pfam" id="PF01408"/>
    </source>
</evidence>
<name>A0A561DVN7_9MICO</name>
<dbReference type="Pfam" id="PF22725">
    <property type="entry name" value="GFO_IDH_MocA_C3"/>
    <property type="match status" value="1"/>
</dbReference>
<evidence type="ECO:0000256" key="2">
    <source>
        <dbReference type="ARBA" id="ARBA00023002"/>
    </source>
</evidence>
<dbReference type="PANTHER" id="PTHR42840:SF3">
    <property type="entry name" value="BINDING ROSSMANN FOLD OXIDOREDUCTASE, PUTATIVE (AFU_ORTHOLOGUE AFUA_2G10240)-RELATED"/>
    <property type="match status" value="1"/>
</dbReference>
<dbReference type="EMBL" id="VIVQ01000005">
    <property type="protein sequence ID" value="TWE07425.1"/>
    <property type="molecule type" value="Genomic_DNA"/>
</dbReference>
<feature type="domain" description="Gfo/Idh/MocA-like oxidoreductase N-terminal" evidence="4">
    <location>
        <begin position="60"/>
        <end position="179"/>
    </location>
</feature>
<feature type="domain" description="GFO/IDH/MocA-like oxidoreductase" evidence="5">
    <location>
        <begin position="188"/>
        <end position="301"/>
    </location>
</feature>
<dbReference type="GO" id="GO:0016491">
    <property type="term" value="F:oxidoreductase activity"/>
    <property type="evidence" value="ECO:0007669"/>
    <property type="project" value="UniProtKB-KW"/>
</dbReference>
<proteinExistence type="inferred from homology"/>
<protein>
    <submittedName>
        <fullName evidence="6">Myo-inositol 2-dehydrogenase/D-chiro-inositol 1-dehydrogenase</fullName>
    </submittedName>
</protein>
<dbReference type="GO" id="GO:0000166">
    <property type="term" value="F:nucleotide binding"/>
    <property type="evidence" value="ECO:0007669"/>
    <property type="project" value="InterPro"/>
</dbReference>
<dbReference type="Pfam" id="PF01408">
    <property type="entry name" value="GFO_IDH_MocA"/>
    <property type="match status" value="1"/>
</dbReference>
<comment type="caution">
    <text evidence="6">The sequence shown here is derived from an EMBL/GenBank/DDBJ whole genome shotgun (WGS) entry which is preliminary data.</text>
</comment>
<sequence length="390" mass="41947">MLAGRPDVVLRRSARTLRACPTQLARLRQQCHGVAVVQAMSGRTLTGNNGLQRATQLKTLNVGIIGLGNVARVHAQLIQQRIDGVQVSGVFSARATTRSAFAIEFGAKEFDTAADLVFSEDVDAVLVTSPDMTHEEYVSLCLKAGKPVLCEKPLTPSAEGSKRLLEQELALGRRLVSVGFMRRYDSGYRRMRTLIADDAIGVPKIIHSIHRNPAPSPGFAWQDGITAVAVHDIDIIGWLLGERIASIAAATTIDENSDQQTEPLLLSGTTAGGVLFSIESFVNCGYGYDIGCEVAGTLGSVNLAWGDGIAVRRDYASTKPIPNGYASRFESAFVDQMRAWCEAVRVGHRVGASLWDGYVASLVTDAALRAALSGRSEVVTYPGVPEMYQL</sequence>
<dbReference type="InterPro" id="IPR036291">
    <property type="entry name" value="NAD(P)-bd_dom_sf"/>
</dbReference>
<keyword evidence="2" id="KW-0560">Oxidoreductase</keyword>
<dbReference type="Gene3D" id="3.40.50.720">
    <property type="entry name" value="NAD(P)-binding Rossmann-like Domain"/>
    <property type="match status" value="1"/>
</dbReference>
<dbReference type="Proteomes" id="UP000318297">
    <property type="component" value="Unassembled WGS sequence"/>
</dbReference>
<reference evidence="6 7" key="1">
    <citation type="submission" date="2019-06" db="EMBL/GenBank/DDBJ databases">
        <title>Sequencing the genomes of 1000 actinobacteria strains.</title>
        <authorList>
            <person name="Klenk H.-P."/>
        </authorList>
    </citation>
    <scope>NUCLEOTIDE SEQUENCE [LARGE SCALE GENOMIC DNA]</scope>
    <source>
        <strain evidence="6 7">DSM 19560</strain>
    </source>
</reference>
<dbReference type="Gene3D" id="3.30.360.10">
    <property type="entry name" value="Dihydrodipicolinate Reductase, domain 2"/>
    <property type="match status" value="1"/>
</dbReference>
<gene>
    <name evidence="6" type="ORF">BKA23_3444</name>
</gene>
<evidence type="ECO:0000259" key="5">
    <source>
        <dbReference type="Pfam" id="PF22725"/>
    </source>
</evidence>
<evidence type="ECO:0000313" key="6">
    <source>
        <dbReference type="EMBL" id="TWE07425.1"/>
    </source>
</evidence>
<dbReference type="AlphaFoldDB" id="A0A561DVN7"/>
<evidence type="ECO:0000313" key="7">
    <source>
        <dbReference type="Proteomes" id="UP000318297"/>
    </source>
</evidence>
<keyword evidence="7" id="KW-1185">Reference proteome</keyword>
<keyword evidence="3" id="KW-0520">NAD</keyword>
<dbReference type="SUPFAM" id="SSF55347">
    <property type="entry name" value="Glyceraldehyde-3-phosphate dehydrogenase-like, C-terminal domain"/>
    <property type="match status" value="1"/>
</dbReference>
<evidence type="ECO:0000256" key="1">
    <source>
        <dbReference type="ARBA" id="ARBA00010928"/>
    </source>
</evidence>
<accession>A0A561DVN7</accession>
<organism evidence="6 7">
    <name type="scientific">Rudaeicoccus suwonensis</name>
    <dbReference type="NCBI Taxonomy" id="657409"/>
    <lineage>
        <taxon>Bacteria</taxon>
        <taxon>Bacillati</taxon>
        <taxon>Actinomycetota</taxon>
        <taxon>Actinomycetes</taxon>
        <taxon>Micrococcales</taxon>
        <taxon>Dermacoccaceae</taxon>
        <taxon>Rudaeicoccus</taxon>
    </lineage>
</organism>
<comment type="similarity">
    <text evidence="1">Belongs to the Gfo/Idh/MocA family.</text>
</comment>
<dbReference type="InterPro" id="IPR055170">
    <property type="entry name" value="GFO_IDH_MocA-like_dom"/>
</dbReference>
<evidence type="ECO:0000256" key="3">
    <source>
        <dbReference type="ARBA" id="ARBA00023027"/>
    </source>
</evidence>
<dbReference type="SUPFAM" id="SSF51735">
    <property type="entry name" value="NAD(P)-binding Rossmann-fold domains"/>
    <property type="match status" value="1"/>
</dbReference>
<dbReference type="InterPro" id="IPR000683">
    <property type="entry name" value="Gfo/Idh/MocA-like_OxRdtase_N"/>
</dbReference>